<feature type="domain" description="Peptidase M16 C-terminal" evidence="15">
    <location>
        <begin position="164"/>
        <end position="306"/>
    </location>
</feature>
<comment type="subcellular location">
    <subcellularLocation>
        <location evidence="1">Mitochondrion inner membrane</location>
        <topology evidence="1">Peripheral membrane protein</topology>
        <orientation evidence="1">Matrix side</orientation>
    </subcellularLocation>
</comment>
<accession>A0A9P8PJY0</accession>
<gene>
    <name evidence="16" type="ORF">WICPIJ_009745</name>
</gene>
<evidence type="ECO:0000256" key="11">
    <source>
        <dbReference type="ARBA" id="ARBA00041372"/>
    </source>
</evidence>
<keyword evidence="4" id="KW-0999">Mitochondrion inner membrane</keyword>
<feature type="domain" description="Peptidase M16 N-terminal" evidence="14">
    <location>
        <begin position="21"/>
        <end position="159"/>
    </location>
</feature>
<keyword evidence="5" id="KW-0809">Transit peptide</keyword>
<keyword evidence="2" id="KW-0813">Transport</keyword>
<evidence type="ECO:0000256" key="9">
    <source>
        <dbReference type="ARBA" id="ARBA00038146"/>
    </source>
</evidence>
<dbReference type="SUPFAM" id="SSF63411">
    <property type="entry name" value="LuxS/MPP-like metallohydrolase"/>
    <property type="match status" value="2"/>
</dbReference>
<reference evidence="16" key="2">
    <citation type="submission" date="2021-01" db="EMBL/GenBank/DDBJ databases">
        <authorList>
            <person name="Schikora-Tamarit M.A."/>
        </authorList>
    </citation>
    <scope>NUCLEOTIDE SEQUENCE</scope>
    <source>
        <strain evidence="16">CBS2887</strain>
    </source>
</reference>
<dbReference type="InterPro" id="IPR011249">
    <property type="entry name" value="Metalloenz_LuxS/M16"/>
</dbReference>
<dbReference type="FunFam" id="3.30.830.10:FF:000021">
    <property type="entry name" value="Cytochrome b-c1 complex subunit 2"/>
    <property type="match status" value="1"/>
</dbReference>
<evidence type="ECO:0000256" key="6">
    <source>
        <dbReference type="ARBA" id="ARBA00022982"/>
    </source>
</evidence>
<evidence type="ECO:0000256" key="10">
    <source>
        <dbReference type="ARBA" id="ARBA00040751"/>
    </source>
</evidence>
<organism evidence="16 17">
    <name type="scientific">Wickerhamomyces pijperi</name>
    <name type="common">Yeast</name>
    <name type="synonym">Pichia pijperi</name>
    <dbReference type="NCBI Taxonomy" id="599730"/>
    <lineage>
        <taxon>Eukaryota</taxon>
        <taxon>Fungi</taxon>
        <taxon>Dikarya</taxon>
        <taxon>Ascomycota</taxon>
        <taxon>Saccharomycotina</taxon>
        <taxon>Saccharomycetes</taxon>
        <taxon>Phaffomycetales</taxon>
        <taxon>Wickerhamomycetaceae</taxon>
        <taxon>Wickerhamomyces</taxon>
    </lineage>
</organism>
<keyword evidence="7" id="KW-0496">Mitochondrion</keyword>
<dbReference type="AlphaFoldDB" id="A0A9P8PJY0"/>
<proteinExistence type="inferred from homology"/>
<evidence type="ECO:0000256" key="2">
    <source>
        <dbReference type="ARBA" id="ARBA00022448"/>
    </source>
</evidence>
<evidence type="ECO:0000256" key="1">
    <source>
        <dbReference type="ARBA" id="ARBA00004443"/>
    </source>
</evidence>
<dbReference type="Proteomes" id="UP000774326">
    <property type="component" value="Unassembled WGS sequence"/>
</dbReference>
<dbReference type="GO" id="GO:0005743">
    <property type="term" value="C:mitochondrial inner membrane"/>
    <property type="evidence" value="ECO:0007669"/>
    <property type="project" value="UniProtKB-SubCell"/>
</dbReference>
<sequence length="362" mass="38283">MLSRRFASSTRGFATKVTAKEFSGKVSTLTVKVNAGSSVASKDGLAHLLSRFNFHNTTPRSALRLTRESELLGGQFESKVDRESITLSAKFLAESLPYYVNALGDVLKSTSFRPHELPESVLPAAKVDAASANACPVFKADELLHALTFRSGLGAPLYYDGVQKISLEDIKEYAAKVYTQSNIEIIATGVNQADLTKFISDSVFAQLPAGESLAAKAAPKTFEGAETRFRSAGQSVAGVAVPVKAADYATYQVLTSYLNSALSTLNVEAKFSQYSQVGLFTIIAKSSDATAVAADIKAAVAQLKAGLDLSAAKALAATELALAEETTGVKAVDVAAVKDFKLGKFNYVAVGDVNNLPFADEL</sequence>
<evidence type="ECO:0000256" key="12">
    <source>
        <dbReference type="ARBA" id="ARBA00041778"/>
    </source>
</evidence>
<evidence type="ECO:0000256" key="13">
    <source>
        <dbReference type="ARBA" id="ARBA00042707"/>
    </source>
</evidence>
<reference evidence="16" key="1">
    <citation type="journal article" date="2021" name="Open Biol.">
        <title>Shared evolutionary footprints suggest mitochondrial oxidative damage underlies multiple complex I losses in fungi.</title>
        <authorList>
            <person name="Schikora-Tamarit M.A."/>
            <person name="Marcet-Houben M."/>
            <person name="Nosek J."/>
            <person name="Gabaldon T."/>
        </authorList>
    </citation>
    <scope>NUCLEOTIDE SEQUENCE</scope>
    <source>
        <strain evidence="16">CBS2887</strain>
    </source>
</reference>
<dbReference type="Pfam" id="PF00675">
    <property type="entry name" value="Peptidase_M16"/>
    <property type="match status" value="1"/>
</dbReference>
<comment type="similarity">
    <text evidence="9">Belongs to the peptidase M16 family. UQCRC2/QCR2 subfamily.</text>
</comment>
<keyword evidence="3" id="KW-0679">Respiratory chain</keyword>
<dbReference type="InterPro" id="IPR007863">
    <property type="entry name" value="Peptidase_M16_C"/>
</dbReference>
<protein>
    <recommendedName>
        <fullName evidence="10">Cytochrome b-c1 complex subunit 2, mitochondrial</fullName>
    </recommendedName>
    <alternativeName>
        <fullName evidence="12">Complex III subunit 2</fullName>
    </alternativeName>
    <alternativeName>
        <fullName evidence="11">Core protein II</fullName>
    </alternativeName>
    <alternativeName>
        <fullName evidence="13">Ubiquinol-cytochrome-c reductase complex core protein 2</fullName>
    </alternativeName>
</protein>
<evidence type="ECO:0000256" key="7">
    <source>
        <dbReference type="ARBA" id="ARBA00023128"/>
    </source>
</evidence>
<dbReference type="Pfam" id="PF05193">
    <property type="entry name" value="Peptidase_M16_C"/>
    <property type="match status" value="1"/>
</dbReference>
<comment type="caution">
    <text evidence="16">The sequence shown here is derived from an EMBL/GenBank/DDBJ whole genome shotgun (WGS) entry which is preliminary data.</text>
</comment>
<evidence type="ECO:0000313" key="16">
    <source>
        <dbReference type="EMBL" id="KAH3673472.1"/>
    </source>
</evidence>
<evidence type="ECO:0000259" key="15">
    <source>
        <dbReference type="Pfam" id="PF05193"/>
    </source>
</evidence>
<keyword evidence="17" id="KW-1185">Reference proteome</keyword>
<keyword evidence="6" id="KW-0249">Electron transport</keyword>
<evidence type="ECO:0000256" key="4">
    <source>
        <dbReference type="ARBA" id="ARBA00022792"/>
    </source>
</evidence>
<evidence type="ECO:0000256" key="5">
    <source>
        <dbReference type="ARBA" id="ARBA00022946"/>
    </source>
</evidence>
<evidence type="ECO:0000256" key="3">
    <source>
        <dbReference type="ARBA" id="ARBA00022660"/>
    </source>
</evidence>
<keyword evidence="8" id="KW-0472">Membrane</keyword>
<evidence type="ECO:0000313" key="17">
    <source>
        <dbReference type="Proteomes" id="UP000774326"/>
    </source>
</evidence>
<dbReference type="PANTHER" id="PTHR11851:SF209">
    <property type="entry name" value="CYTOCHROME B-C1 COMPLEX SUBUNIT 2, MITOCHONDRIAL"/>
    <property type="match status" value="1"/>
</dbReference>
<dbReference type="PANTHER" id="PTHR11851">
    <property type="entry name" value="METALLOPROTEASE"/>
    <property type="match status" value="1"/>
</dbReference>
<name>A0A9P8PJY0_WICPI</name>
<dbReference type="InterPro" id="IPR050361">
    <property type="entry name" value="MPP/UQCRC_Complex"/>
</dbReference>
<dbReference type="InterPro" id="IPR011765">
    <property type="entry name" value="Pept_M16_N"/>
</dbReference>
<dbReference type="GO" id="GO:0046872">
    <property type="term" value="F:metal ion binding"/>
    <property type="evidence" value="ECO:0007669"/>
    <property type="project" value="InterPro"/>
</dbReference>
<dbReference type="Gene3D" id="3.30.830.10">
    <property type="entry name" value="Metalloenzyme, LuxS/M16 peptidase-like"/>
    <property type="match status" value="2"/>
</dbReference>
<evidence type="ECO:0000259" key="14">
    <source>
        <dbReference type="Pfam" id="PF00675"/>
    </source>
</evidence>
<dbReference type="EMBL" id="JAEUBG010005637">
    <property type="protein sequence ID" value="KAH3673472.1"/>
    <property type="molecule type" value="Genomic_DNA"/>
</dbReference>
<dbReference type="OrthoDB" id="6369905at2759"/>
<evidence type="ECO:0000256" key="8">
    <source>
        <dbReference type="ARBA" id="ARBA00023136"/>
    </source>
</evidence>